<reference evidence="2 3" key="2">
    <citation type="submission" date="2019-02" db="EMBL/GenBank/DDBJ databases">
        <title>'Lichenibacterium ramalinii' gen. nov. sp. nov., 'Lichenibacterium minor' gen. nov. sp. nov.</title>
        <authorList>
            <person name="Pankratov T."/>
        </authorList>
    </citation>
    <scope>NUCLEOTIDE SEQUENCE [LARGE SCALE GENOMIC DNA]</scope>
    <source>
        <strain evidence="2 3">RmlP001</strain>
    </source>
</reference>
<proteinExistence type="predicted"/>
<protein>
    <submittedName>
        <fullName evidence="2">CoA-binding protein</fullName>
    </submittedName>
</protein>
<reference evidence="2 3" key="1">
    <citation type="submission" date="2018-09" db="EMBL/GenBank/DDBJ databases">
        <authorList>
            <person name="Grouzdev D.S."/>
            <person name="Krutkina M.S."/>
        </authorList>
    </citation>
    <scope>NUCLEOTIDE SEQUENCE [LARGE SCALE GENOMIC DNA]</scope>
    <source>
        <strain evidence="2 3">RmlP001</strain>
    </source>
</reference>
<dbReference type="InterPro" id="IPR036291">
    <property type="entry name" value="NAD(P)-bd_dom_sf"/>
</dbReference>
<dbReference type="PANTHER" id="PTHR33303:SF2">
    <property type="entry name" value="COA-BINDING DOMAIN-CONTAINING PROTEIN"/>
    <property type="match status" value="1"/>
</dbReference>
<dbReference type="SMART" id="SM00881">
    <property type="entry name" value="CoA_binding"/>
    <property type="match status" value="1"/>
</dbReference>
<sequence length="145" mass="15414">MPERETTDAVIAAILRDTRTIALVGASADPARPSFGVMHFLSGRGYRVFPVNPGLAGGTIQGRRVYGRLADLPEPVDMVDVFRKSEAAGAVVDDALALAPPPRTVWMQIGVRDDAAAARAQAAGVTVVMDRCPKIEYRRLLGDAG</sequence>
<dbReference type="EMBL" id="QYBC01000006">
    <property type="protein sequence ID" value="RYB05692.1"/>
    <property type="molecule type" value="Genomic_DNA"/>
</dbReference>
<evidence type="ECO:0000313" key="3">
    <source>
        <dbReference type="Proteomes" id="UP000289411"/>
    </source>
</evidence>
<accession>A0A4Q2RE12</accession>
<dbReference type="PANTHER" id="PTHR33303">
    <property type="entry name" value="CYTOPLASMIC PROTEIN-RELATED"/>
    <property type="match status" value="1"/>
</dbReference>
<comment type="caution">
    <text evidence="2">The sequence shown here is derived from an EMBL/GenBank/DDBJ whole genome shotgun (WGS) entry which is preliminary data.</text>
</comment>
<feature type="domain" description="CoA-binding" evidence="1">
    <location>
        <begin position="14"/>
        <end position="111"/>
    </location>
</feature>
<evidence type="ECO:0000313" key="2">
    <source>
        <dbReference type="EMBL" id="RYB05692.1"/>
    </source>
</evidence>
<name>A0A4Q2RE12_9HYPH</name>
<dbReference type="Pfam" id="PF13380">
    <property type="entry name" value="CoA_binding_2"/>
    <property type="match status" value="1"/>
</dbReference>
<keyword evidence="3" id="KW-1185">Reference proteome</keyword>
<dbReference type="SUPFAM" id="SSF51735">
    <property type="entry name" value="NAD(P)-binding Rossmann-fold domains"/>
    <property type="match status" value="1"/>
</dbReference>
<dbReference type="Proteomes" id="UP000289411">
    <property type="component" value="Unassembled WGS sequence"/>
</dbReference>
<dbReference type="AlphaFoldDB" id="A0A4Q2RE12"/>
<dbReference type="InterPro" id="IPR003781">
    <property type="entry name" value="CoA-bd"/>
</dbReference>
<dbReference type="Gene3D" id="3.40.50.720">
    <property type="entry name" value="NAD(P)-binding Rossmann-like Domain"/>
    <property type="match status" value="1"/>
</dbReference>
<gene>
    <name evidence="2" type="ORF">D3272_08890</name>
</gene>
<dbReference type="OrthoDB" id="9804695at2"/>
<evidence type="ECO:0000259" key="1">
    <source>
        <dbReference type="SMART" id="SM00881"/>
    </source>
</evidence>
<organism evidence="2 3">
    <name type="scientific">Lichenibacterium ramalinae</name>
    <dbReference type="NCBI Taxonomy" id="2316527"/>
    <lineage>
        <taxon>Bacteria</taxon>
        <taxon>Pseudomonadati</taxon>
        <taxon>Pseudomonadota</taxon>
        <taxon>Alphaproteobacteria</taxon>
        <taxon>Hyphomicrobiales</taxon>
        <taxon>Lichenihabitantaceae</taxon>
        <taxon>Lichenibacterium</taxon>
    </lineage>
</organism>